<sequence length="287" mass="30083">MQVSSHSLSGCVAAPVQARRHVGGLRTPAAAARGAAAAATGHAAAPCEDAAAAGCSRRDALLRLAGAPALAAALAQQLAAPLPARAEGAPRGAPSLAPPGSVAPEERITLATNEEAAGKLTPSDKQVLALNRRVQAQNRAPEDFPGFVRQGFDILIVADGYGETPNGLLYRDYKVGSGEPPQEGQQVVFDYTGYNESGAAIDSSYRQGRPAETRLGIAGLIPGFEEGIRTMRVGGKRRIIVPPKLGPPIGPSTFFSAKQCEVFDIELRAMRTCRQEQVMMFSRVVCE</sequence>
<comment type="caution">
    <text evidence="3">The sequence shown here is derived from an EMBL/GenBank/DDBJ whole genome shotgun (WGS) entry which is preliminary data.</text>
</comment>
<keyword evidence="1" id="KW-0413">Isomerase</keyword>
<evidence type="ECO:0000313" key="3">
    <source>
        <dbReference type="EMBL" id="GBF95621.1"/>
    </source>
</evidence>
<dbReference type="SUPFAM" id="SSF54534">
    <property type="entry name" value="FKBP-like"/>
    <property type="match status" value="1"/>
</dbReference>
<proteinExistence type="predicted"/>
<evidence type="ECO:0000256" key="1">
    <source>
        <dbReference type="PROSITE-ProRule" id="PRU00277"/>
    </source>
</evidence>
<dbReference type="PANTHER" id="PTHR47414:SF1">
    <property type="entry name" value="PEPTIDYL-PROLYL CIS-TRANS ISOMERASE FKBP20-2, CHLOROPLASTIC"/>
    <property type="match status" value="1"/>
</dbReference>
<dbReference type="OrthoDB" id="1902587at2759"/>
<keyword evidence="4" id="KW-1185">Reference proteome</keyword>
<dbReference type="PANTHER" id="PTHR47414">
    <property type="entry name" value="PEPTIDYL-PROLYL CIS-TRANS ISOMERASE FKBP20-2, CHLOROPLASTIC"/>
    <property type="match status" value="1"/>
</dbReference>
<dbReference type="InterPro" id="IPR001179">
    <property type="entry name" value="PPIase_FKBP_dom"/>
</dbReference>
<accession>A0A2V0P6X7</accession>
<dbReference type="AlphaFoldDB" id="A0A2V0P6X7"/>
<evidence type="ECO:0000259" key="2">
    <source>
        <dbReference type="PROSITE" id="PS50059"/>
    </source>
</evidence>
<dbReference type="InParanoid" id="A0A2V0P6X7"/>
<dbReference type="InterPro" id="IPR044239">
    <property type="entry name" value="FKBP20-2-like"/>
</dbReference>
<dbReference type="FunCoup" id="A0A2V0P6X7">
    <property type="interactions" value="501"/>
</dbReference>
<dbReference type="EC" id="5.2.1.8" evidence="1"/>
<gene>
    <name evidence="3" type="ORF">Rsub_08603</name>
</gene>
<dbReference type="Pfam" id="PF00254">
    <property type="entry name" value="FKBP_C"/>
    <property type="match status" value="1"/>
</dbReference>
<keyword evidence="1" id="KW-0697">Rotamase</keyword>
<dbReference type="EMBL" id="BDRX01000068">
    <property type="protein sequence ID" value="GBF95621.1"/>
    <property type="molecule type" value="Genomic_DNA"/>
</dbReference>
<dbReference type="Proteomes" id="UP000247498">
    <property type="component" value="Unassembled WGS sequence"/>
</dbReference>
<organism evidence="3 4">
    <name type="scientific">Raphidocelis subcapitata</name>
    <dbReference type="NCBI Taxonomy" id="307507"/>
    <lineage>
        <taxon>Eukaryota</taxon>
        <taxon>Viridiplantae</taxon>
        <taxon>Chlorophyta</taxon>
        <taxon>core chlorophytes</taxon>
        <taxon>Chlorophyceae</taxon>
        <taxon>CS clade</taxon>
        <taxon>Sphaeropleales</taxon>
        <taxon>Selenastraceae</taxon>
        <taxon>Raphidocelis</taxon>
    </lineage>
</organism>
<comment type="catalytic activity">
    <reaction evidence="1">
        <text>[protein]-peptidylproline (omega=180) = [protein]-peptidylproline (omega=0)</text>
        <dbReference type="Rhea" id="RHEA:16237"/>
        <dbReference type="Rhea" id="RHEA-COMP:10747"/>
        <dbReference type="Rhea" id="RHEA-COMP:10748"/>
        <dbReference type="ChEBI" id="CHEBI:83833"/>
        <dbReference type="ChEBI" id="CHEBI:83834"/>
        <dbReference type="EC" id="5.2.1.8"/>
    </reaction>
</comment>
<feature type="domain" description="PPIase FKBP-type" evidence="2">
    <location>
        <begin position="184"/>
        <end position="271"/>
    </location>
</feature>
<dbReference type="GO" id="GO:0003755">
    <property type="term" value="F:peptidyl-prolyl cis-trans isomerase activity"/>
    <property type="evidence" value="ECO:0007669"/>
    <property type="project" value="UniProtKB-KW"/>
</dbReference>
<name>A0A2V0P6X7_9CHLO</name>
<protein>
    <recommendedName>
        <fullName evidence="1">peptidylprolyl isomerase</fullName>
        <ecNumber evidence="1">5.2.1.8</ecNumber>
    </recommendedName>
</protein>
<dbReference type="InterPro" id="IPR046357">
    <property type="entry name" value="PPIase_dom_sf"/>
</dbReference>
<reference evidence="3 4" key="1">
    <citation type="journal article" date="2018" name="Sci. Rep.">
        <title>Raphidocelis subcapitata (=Pseudokirchneriella subcapitata) provides an insight into genome evolution and environmental adaptations in the Sphaeropleales.</title>
        <authorList>
            <person name="Suzuki S."/>
            <person name="Yamaguchi H."/>
            <person name="Nakajima N."/>
            <person name="Kawachi M."/>
        </authorList>
    </citation>
    <scope>NUCLEOTIDE SEQUENCE [LARGE SCALE GENOMIC DNA]</scope>
    <source>
        <strain evidence="3 4">NIES-35</strain>
    </source>
</reference>
<dbReference type="PROSITE" id="PS50059">
    <property type="entry name" value="FKBP_PPIASE"/>
    <property type="match status" value="1"/>
</dbReference>
<evidence type="ECO:0000313" key="4">
    <source>
        <dbReference type="Proteomes" id="UP000247498"/>
    </source>
</evidence>
<dbReference type="STRING" id="307507.A0A2V0P6X7"/>
<dbReference type="Gene3D" id="3.10.50.40">
    <property type="match status" value="1"/>
</dbReference>